<feature type="compositionally biased region" description="Polar residues" evidence="9">
    <location>
        <begin position="222"/>
        <end position="232"/>
    </location>
</feature>
<evidence type="ECO:0000256" key="5">
    <source>
        <dbReference type="ARBA" id="ARBA00023163"/>
    </source>
</evidence>
<dbReference type="Pfam" id="PF15337">
    <property type="entry name" value="Vasculin"/>
    <property type="match status" value="1"/>
</dbReference>
<dbReference type="PROSITE" id="PS50157">
    <property type="entry name" value="ZINC_FINGER_C2H2_2"/>
    <property type="match status" value="1"/>
</dbReference>
<evidence type="ECO:0000313" key="12">
    <source>
        <dbReference type="Proteomes" id="UP001295444"/>
    </source>
</evidence>
<proteinExistence type="inferred from homology"/>
<feature type="compositionally biased region" description="Polar residues" evidence="9">
    <location>
        <begin position="13"/>
        <end position="24"/>
    </location>
</feature>
<evidence type="ECO:0000256" key="1">
    <source>
        <dbReference type="ARBA" id="ARBA00004123"/>
    </source>
</evidence>
<sequence length="1941" mass="217138">MAQHDFVPAWLNFSTPQSTKSSSGIVERHGEHLPRGEGRLGVSRRRHNSSDGFFNNGPLRTSGDSWHQPSLLRHDSVDSGVSKGSNGSQSGWHGPSRGQDGASQRTGGSGTNGAGNAGHRTRNGNVLSRKNISTQEKQPTEAREEKNAERKKLQFEEEDFPSLNPETGKQVMQNKQTGTPTGVWENPPSAKQPLKVLVIKKISKEDPSAFSAAFASPVPHLSNGSSNKTNPSGPIVYKNLLPKPAVSLAKPGPWKSNGRDPKSGSFSNRDSAFTSPVLATKPVVQAPAPLFSSPKEGSASITPPLEHSISRLTRMTRRIPDKKSEFLKALKDEQDADPTEDRDIDKLEEVQSPSDLNDLDGEHSDPFHHNGISTSQEGKRERFIYSLEAEYRLLKAMGWQEYPENEEDFLPLTEEELQEFHIKSQQLKRNGMGQNGLRQPRISSLTSVRHASTPRMAGLGNHRCHNCNMVFHSYPLLEKHKEKFCLGSHIGDPTLLSSLYVDKGEHLHLLGRGVPRMSETPDFKTRDSYARLRAKEDLLNQREQQLLGEYGPRNSVSDSKTLKSLTEEFHKLRKSLEVSVPTLRSYQFQEDFVPPSQWDREYRDRMQELSDSHGRYLADIQARNQTLEQQREEIRQRLSDVANAGSSTGHIEQILLELKAQEEKNQMALDDLRDQVGLIQSESRIKTEISKKERAPSTPAKKEKPALQFIPFPARGTSLSSEISALQLAYVQSGGSDPSVLAQMRDLQAEALTFEEITLKQERKEKKKKRHDGAPRGLDVELMAVEMENQRLEEEIFNLKLLREKKKVANGDSEMVEMHRENLQQMAQLQADIGMLRRDVGRMPPRALQGPPPFVPPMPPPMLPPMYPTKQLPGRPEAAIVTGGLDSMRPPSPAANRHIMEPLDALGPAPYDPVAGFVIFYDFLLGLEPTFQKVRLLSGLYSNGHRMGQTTSLPDVPCEMWHSAPHLANTPKGNIAMLATKQPIPRVRPASSIALVMELQASGGFNPYGQEVQHVSSCGWSKLDLFDQHNQVLSGRWKLPVRALPLRPGLSTGQLNTVPQVGKAELFLRVINARDAELQSLAEIDPRNASLYQYPPLMANSPAAVIENPTHRPAFHPSTNAFNMSLSPYTDYVDPPPVEELPNQQKNSQRDLNIAGSTDFRGAVLSGRDNSHGDTQASLGFIIDRVRDAPQGDGTLRLTGYHIETGQVIRTQRSGMAWATSAVNSSIKHGHFIFGEQKVVFRNVSPEEDMILILRFYHWPGGSTAWSPWQHRKSLEPLPVSEEWLVAWSALRLTRLTSSEAQTEIRHHLLDTGNGTLVWNTGTHDLPLYHSPAPNALNLSTILPEHYEKVFEQYGSARVRLCVFSTSRPDFPFPPESPSVCRPIPGVPEDVFIPHSRLRPATDPFSAADGIDLYIDGTRYLPDAVTVSRVTGRIFDKNFDQYGPDICTEIDFNSDIFHPSYKYSLQIRSLNLPPTATLLLKVYTIDRFTQRVSLIGWAALNLYVESGSEKAPSSNSGDIKISLNDGAHQIRMYHRPPPTDQPFSAESLSSSGRIVPCSTLLVRVVKNIINTHSTQKDGELQPTLQHPEYSQGIYYSDQARPTQGEIELYRAMMNRSVVLVKDVIPVLAGRGEDTLISPKQLSDWVQKTFTEQMAQTPHPFNLCCISRYHLKSGMKVSLDRALNLPWSGFSMAHICLNPPGAFYLGHPWLKYDRPVPVDDIDLDSHQKCPVWQDGFKTFTHRIFHKHLTVLIHLHEILPHQDVHYNEQDTESGNSEPQSQKEAKQTPMPGMQAWTALQVFYNNYCNIGVYQLPLYQGAPSPAVLQALGSAPCAVTLKDLEQKLVIDPVPGASVLVRIADGRRFEELKKYDQQDINQSYLSEDAADLYNITQEGEKLSALIPDGQKDFKKNLVYWFRKVFYHLQQGVRCVVALEHVCLPGPIK</sequence>
<dbReference type="InterPro" id="IPR028128">
    <property type="entry name" value="Vasculin_fam"/>
</dbReference>
<feature type="domain" description="C2H2-type" evidence="10">
    <location>
        <begin position="462"/>
        <end position="494"/>
    </location>
</feature>
<keyword evidence="5" id="KW-0804">Transcription</keyword>
<keyword evidence="12" id="KW-1185">Reference proteome</keyword>
<accession>A0AAD1SSZ0</accession>
<dbReference type="GO" id="GO:0003677">
    <property type="term" value="F:DNA binding"/>
    <property type="evidence" value="ECO:0007669"/>
    <property type="project" value="UniProtKB-KW"/>
</dbReference>
<dbReference type="PANTHER" id="PTHR33820:SF4">
    <property type="entry name" value="COILED-COIL DOMAIN-CONTAINING PROTEIN 17"/>
    <property type="match status" value="1"/>
</dbReference>
<evidence type="ECO:0000256" key="2">
    <source>
        <dbReference type="ARBA" id="ARBA00010099"/>
    </source>
</evidence>
<dbReference type="GO" id="GO:0045893">
    <property type="term" value="P:positive regulation of DNA-templated transcription"/>
    <property type="evidence" value="ECO:0007669"/>
    <property type="project" value="InterPro"/>
</dbReference>
<comment type="subcellular location">
    <subcellularLocation>
        <location evidence="1">Nucleus</location>
    </subcellularLocation>
</comment>
<feature type="region of interest" description="Disordered" evidence="9">
    <location>
        <begin position="13"/>
        <end position="189"/>
    </location>
</feature>
<comment type="similarity">
    <text evidence="2">Belongs to the vasculin family.</text>
</comment>
<dbReference type="PANTHER" id="PTHR33820">
    <property type="entry name" value="COILED-COIL DOMAIN-CONTAINING PROTEIN 17"/>
    <property type="match status" value="1"/>
</dbReference>
<feature type="region of interest" description="Disordered" evidence="9">
    <location>
        <begin position="327"/>
        <end position="375"/>
    </location>
</feature>
<name>A0AAD1SSZ0_PELCU</name>
<dbReference type="GO" id="GO:0006351">
    <property type="term" value="P:DNA-templated transcription"/>
    <property type="evidence" value="ECO:0007669"/>
    <property type="project" value="InterPro"/>
</dbReference>
<keyword evidence="8" id="KW-0175">Coiled coil</keyword>
<keyword evidence="6" id="KW-0539">Nucleus</keyword>
<evidence type="ECO:0000256" key="9">
    <source>
        <dbReference type="SAM" id="MobiDB-lite"/>
    </source>
</evidence>
<dbReference type="EMBL" id="OW240919">
    <property type="protein sequence ID" value="CAH2310546.1"/>
    <property type="molecule type" value="Genomic_DNA"/>
</dbReference>
<feature type="compositionally biased region" description="Polar residues" evidence="9">
    <location>
        <begin position="264"/>
        <end position="274"/>
    </location>
</feature>
<evidence type="ECO:0000256" key="6">
    <source>
        <dbReference type="ARBA" id="ARBA00023242"/>
    </source>
</evidence>
<dbReference type="InterPro" id="IPR013087">
    <property type="entry name" value="Znf_C2H2_type"/>
</dbReference>
<reference evidence="11" key="1">
    <citation type="submission" date="2022-03" db="EMBL/GenBank/DDBJ databases">
        <authorList>
            <person name="Alioto T."/>
            <person name="Alioto T."/>
            <person name="Gomez Garrido J."/>
        </authorList>
    </citation>
    <scope>NUCLEOTIDE SEQUENCE</scope>
</reference>
<feature type="compositionally biased region" description="Basic and acidic residues" evidence="9">
    <location>
        <begin position="26"/>
        <end position="38"/>
    </location>
</feature>
<keyword evidence="7" id="KW-0862">Zinc</keyword>
<dbReference type="GO" id="GO:0008270">
    <property type="term" value="F:zinc ion binding"/>
    <property type="evidence" value="ECO:0007669"/>
    <property type="project" value="UniProtKB-KW"/>
</dbReference>
<keyword evidence="7" id="KW-0479">Metal-binding</keyword>
<evidence type="ECO:0000256" key="4">
    <source>
        <dbReference type="ARBA" id="ARBA00023125"/>
    </source>
</evidence>
<protein>
    <submittedName>
        <fullName evidence="11">Coiled-coil domain-containing 17</fullName>
    </submittedName>
</protein>
<keyword evidence="7" id="KW-0863">Zinc-finger</keyword>
<feature type="compositionally biased region" description="Basic and acidic residues" evidence="9">
    <location>
        <begin position="327"/>
        <end position="349"/>
    </location>
</feature>
<gene>
    <name evidence="11" type="ORF">PECUL_23A007997</name>
</gene>
<feature type="compositionally biased region" description="Polar residues" evidence="9">
    <location>
        <begin position="123"/>
        <end position="137"/>
    </location>
</feature>
<evidence type="ECO:0000256" key="8">
    <source>
        <dbReference type="SAM" id="Coils"/>
    </source>
</evidence>
<dbReference type="GO" id="GO:0005634">
    <property type="term" value="C:nucleus"/>
    <property type="evidence" value="ECO:0007669"/>
    <property type="project" value="UniProtKB-SubCell"/>
</dbReference>
<keyword evidence="4" id="KW-0238">DNA-binding</keyword>
<feature type="compositionally biased region" description="Polar residues" evidence="9">
    <location>
        <begin position="50"/>
        <end position="68"/>
    </location>
</feature>
<dbReference type="InterPro" id="IPR038800">
    <property type="entry name" value="CCDC17"/>
</dbReference>
<feature type="compositionally biased region" description="Polar residues" evidence="9">
    <location>
        <begin position="82"/>
        <end position="91"/>
    </location>
</feature>
<keyword evidence="3" id="KW-0805">Transcription regulation</keyword>
<dbReference type="GO" id="GO:0003723">
    <property type="term" value="F:RNA binding"/>
    <property type="evidence" value="ECO:0007669"/>
    <property type="project" value="InterPro"/>
</dbReference>
<feature type="compositionally biased region" description="Polar residues" evidence="9">
    <location>
        <begin position="164"/>
        <end position="180"/>
    </location>
</feature>
<feature type="region of interest" description="Disordered" evidence="9">
    <location>
        <begin position="215"/>
        <end position="275"/>
    </location>
</feature>
<feature type="coiled-coil region" evidence="8">
    <location>
        <begin position="617"/>
        <end position="675"/>
    </location>
</feature>
<feature type="compositionally biased region" description="Basic and acidic residues" evidence="9">
    <location>
        <begin position="138"/>
        <end position="155"/>
    </location>
</feature>
<evidence type="ECO:0000313" key="11">
    <source>
        <dbReference type="EMBL" id="CAH2310546.1"/>
    </source>
</evidence>
<evidence type="ECO:0000256" key="3">
    <source>
        <dbReference type="ARBA" id="ARBA00023015"/>
    </source>
</evidence>
<feature type="compositionally biased region" description="Gly residues" evidence="9">
    <location>
        <begin position="107"/>
        <end position="116"/>
    </location>
</feature>
<organism evidence="11 12">
    <name type="scientific">Pelobates cultripes</name>
    <name type="common">Western spadefoot toad</name>
    <dbReference type="NCBI Taxonomy" id="61616"/>
    <lineage>
        <taxon>Eukaryota</taxon>
        <taxon>Metazoa</taxon>
        <taxon>Chordata</taxon>
        <taxon>Craniata</taxon>
        <taxon>Vertebrata</taxon>
        <taxon>Euteleostomi</taxon>
        <taxon>Amphibia</taxon>
        <taxon>Batrachia</taxon>
        <taxon>Anura</taxon>
        <taxon>Pelobatoidea</taxon>
        <taxon>Pelobatidae</taxon>
        <taxon>Pelobates</taxon>
    </lineage>
</organism>
<evidence type="ECO:0000259" key="10">
    <source>
        <dbReference type="PROSITE" id="PS50157"/>
    </source>
</evidence>
<feature type="region of interest" description="Disordered" evidence="9">
    <location>
        <begin position="1765"/>
        <end position="1786"/>
    </location>
</feature>
<dbReference type="Proteomes" id="UP001295444">
    <property type="component" value="Chromosome 08"/>
</dbReference>
<evidence type="ECO:0000256" key="7">
    <source>
        <dbReference type="PROSITE-ProRule" id="PRU00042"/>
    </source>
</evidence>